<feature type="transmembrane region" description="Helical" evidence="7">
    <location>
        <begin position="157"/>
        <end position="177"/>
    </location>
</feature>
<dbReference type="EMBL" id="MDEO01000018">
    <property type="protein sequence ID" value="OCX25179.1"/>
    <property type="molecule type" value="Genomic_DNA"/>
</dbReference>
<dbReference type="InterPro" id="IPR045621">
    <property type="entry name" value="BPD_transp_1_N"/>
</dbReference>
<comment type="caution">
    <text evidence="9">The sequence shown here is derived from an EMBL/GenBank/DDBJ whole genome shotgun (WGS) entry which is preliminary data.</text>
</comment>
<evidence type="ECO:0000256" key="2">
    <source>
        <dbReference type="ARBA" id="ARBA00022448"/>
    </source>
</evidence>
<dbReference type="GO" id="GO:0005886">
    <property type="term" value="C:plasma membrane"/>
    <property type="evidence" value="ECO:0007669"/>
    <property type="project" value="UniProtKB-SubCell"/>
</dbReference>
<evidence type="ECO:0000256" key="4">
    <source>
        <dbReference type="ARBA" id="ARBA00022692"/>
    </source>
</evidence>
<dbReference type="InterPro" id="IPR000515">
    <property type="entry name" value="MetI-like"/>
</dbReference>
<keyword evidence="6 7" id="KW-0472">Membrane</keyword>
<feature type="transmembrane region" description="Helical" evidence="7">
    <location>
        <begin position="184"/>
        <end position="205"/>
    </location>
</feature>
<protein>
    <submittedName>
        <fullName evidence="9">Peptide ABC transporter permease</fullName>
    </submittedName>
</protein>
<evidence type="ECO:0000256" key="5">
    <source>
        <dbReference type="ARBA" id="ARBA00022989"/>
    </source>
</evidence>
<dbReference type="Pfam" id="PF19300">
    <property type="entry name" value="BPD_transp_1_N"/>
    <property type="match status" value="1"/>
</dbReference>
<evidence type="ECO:0000259" key="8">
    <source>
        <dbReference type="PROSITE" id="PS50928"/>
    </source>
</evidence>
<dbReference type="AlphaFoldDB" id="A0A1C2EDT4"/>
<dbReference type="Pfam" id="PF00528">
    <property type="entry name" value="BPD_transp_1"/>
    <property type="match status" value="1"/>
</dbReference>
<sequence>MAFAIEFFLRRISQGLVIVMLVAFVIFTLLRVVPGDPIRIILGPMTPASVLEETAKNLGLRDPLLVQFGRFMGQVASGDLGRSFIRGVQGGSTGGSQDSAGFNPESRASVADLIGKALPYSLQLAALGVGFALLLAVPIGMAAGLRAGKWPDRLGLYVSSLFVSLPNIWVGVVLIFLMSAKSGLLPAIGYHGFAYTIIPAMVLAIELSPVMIRAISVSVAANLGEVYFDVGMVRGLSRRTMVVKHVMRNAAVPLLNLFGAQMIGMLLGGLFVVEYIFSYPGIGMLTINAVFQRDFPIIQAVAILASGALVAINMLVDFASTTIDRRLKF</sequence>
<dbReference type="CDD" id="cd06261">
    <property type="entry name" value="TM_PBP2"/>
    <property type="match status" value="1"/>
</dbReference>
<keyword evidence="2 7" id="KW-0813">Transport</keyword>
<evidence type="ECO:0000256" key="3">
    <source>
        <dbReference type="ARBA" id="ARBA00022475"/>
    </source>
</evidence>
<dbReference type="PROSITE" id="PS50928">
    <property type="entry name" value="ABC_TM1"/>
    <property type="match status" value="1"/>
</dbReference>
<evidence type="ECO:0000313" key="10">
    <source>
        <dbReference type="Proteomes" id="UP000094412"/>
    </source>
</evidence>
<feature type="domain" description="ABC transmembrane type-1" evidence="8">
    <location>
        <begin position="118"/>
        <end position="316"/>
    </location>
</feature>
<accession>A0A1C2EDT4</accession>
<dbReference type="GO" id="GO:0055085">
    <property type="term" value="P:transmembrane transport"/>
    <property type="evidence" value="ECO:0007669"/>
    <property type="project" value="InterPro"/>
</dbReference>
<evidence type="ECO:0000313" key="9">
    <source>
        <dbReference type="EMBL" id="OCX25179.1"/>
    </source>
</evidence>
<feature type="transmembrane region" description="Helical" evidence="7">
    <location>
        <begin position="297"/>
        <end position="319"/>
    </location>
</feature>
<evidence type="ECO:0000256" key="1">
    <source>
        <dbReference type="ARBA" id="ARBA00004651"/>
    </source>
</evidence>
<comment type="similarity">
    <text evidence="7">Belongs to the binding-protein-dependent transport system permease family.</text>
</comment>
<comment type="subcellular location">
    <subcellularLocation>
        <location evidence="1 7">Cell membrane</location>
        <topology evidence="1 7">Multi-pass membrane protein</topology>
    </subcellularLocation>
</comment>
<keyword evidence="5 7" id="KW-1133">Transmembrane helix</keyword>
<organism evidence="9 10">
    <name type="scientific">Mesorhizobium hungaricum</name>
    <dbReference type="NCBI Taxonomy" id="1566387"/>
    <lineage>
        <taxon>Bacteria</taxon>
        <taxon>Pseudomonadati</taxon>
        <taxon>Pseudomonadota</taxon>
        <taxon>Alphaproteobacteria</taxon>
        <taxon>Hyphomicrobiales</taxon>
        <taxon>Phyllobacteriaceae</taxon>
        <taxon>Mesorhizobium</taxon>
    </lineage>
</organism>
<keyword evidence="4 7" id="KW-0812">Transmembrane</keyword>
<dbReference type="SUPFAM" id="SSF161098">
    <property type="entry name" value="MetI-like"/>
    <property type="match status" value="1"/>
</dbReference>
<proteinExistence type="inferred from homology"/>
<dbReference type="Proteomes" id="UP000094412">
    <property type="component" value="Unassembled WGS sequence"/>
</dbReference>
<evidence type="ECO:0000256" key="7">
    <source>
        <dbReference type="RuleBase" id="RU363032"/>
    </source>
</evidence>
<dbReference type="PANTHER" id="PTHR43163:SF6">
    <property type="entry name" value="DIPEPTIDE TRANSPORT SYSTEM PERMEASE PROTEIN DPPB-RELATED"/>
    <property type="match status" value="1"/>
</dbReference>
<feature type="transmembrane region" description="Helical" evidence="7">
    <location>
        <begin position="124"/>
        <end position="145"/>
    </location>
</feature>
<feature type="transmembrane region" description="Helical" evidence="7">
    <location>
        <begin position="12"/>
        <end position="33"/>
    </location>
</feature>
<dbReference type="OrthoDB" id="9807402at2"/>
<reference evidence="9 10" key="1">
    <citation type="submission" date="2016-08" db="EMBL/GenBank/DDBJ databases">
        <title>Whole genome sequence of Mesorhizobium sp. strain UASWS1009 isolated from industrial sewage.</title>
        <authorList>
            <person name="Crovadore J."/>
            <person name="Calmin G."/>
            <person name="Chablais R."/>
            <person name="Cochard B."/>
            <person name="Lefort F."/>
        </authorList>
    </citation>
    <scope>NUCLEOTIDE SEQUENCE [LARGE SCALE GENOMIC DNA]</scope>
    <source>
        <strain evidence="9 10">UASWS1009</strain>
    </source>
</reference>
<keyword evidence="10" id="KW-1185">Reference proteome</keyword>
<dbReference type="InterPro" id="IPR035906">
    <property type="entry name" value="MetI-like_sf"/>
</dbReference>
<dbReference type="PANTHER" id="PTHR43163">
    <property type="entry name" value="DIPEPTIDE TRANSPORT SYSTEM PERMEASE PROTEIN DPPB-RELATED"/>
    <property type="match status" value="1"/>
</dbReference>
<name>A0A1C2EDT4_9HYPH</name>
<dbReference type="Gene3D" id="1.10.3720.10">
    <property type="entry name" value="MetI-like"/>
    <property type="match status" value="1"/>
</dbReference>
<evidence type="ECO:0000256" key="6">
    <source>
        <dbReference type="ARBA" id="ARBA00023136"/>
    </source>
</evidence>
<dbReference type="RefSeq" id="WP_024926995.1">
    <property type="nucleotide sequence ID" value="NZ_MDEO01000018.1"/>
</dbReference>
<gene>
    <name evidence="9" type="ORF">QV13_00975</name>
</gene>
<dbReference type="STRING" id="1566387.QV13_00975"/>
<keyword evidence="3" id="KW-1003">Cell membrane</keyword>
<feature type="transmembrane region" description="Helical" evidence="7">
    <location>
        <begin position="254"/>
        <end position="277"/>
    </location>
</feature>